<accession>A0A1H0WMQ7</accession>
<sequence>MIKVVIGSNTYLLAGELEASFQKYRENVIGYNQYFMSPYGKKKMVYADWTASGRLYRPIEEKITNDCGPLIGNTHTESNITGTTMTKAYKAAKEIIRKHVNADKNDILIMDGSGMTSIVNKLARLLGIKVPKNLSHHIDLNEEDRPIIFVSHMEHHSNYLTWMETVADVVCIEPSRNGEINVEELEQLLMKYNHRKLKIGSFTACSNVTGIMIPYHKIAKKMHEFNGYCFIDFSASAPYVDINMHPNDPAEKLDAVMFSPHKFLGGPGTCGVLIMDQSLLKNETPDNPGGGTVLWTNPWGDYMYSPNREDREDGGTPGFLQAIKTALCIKLKENMGINKMLEREKELVQLLMSELERIEGVHLFEPERWDRLGIISFYVDEIHHHLFVKLLNDRFGIQARGGCSCAGPYGHYLLEISKEKSKTIADNITKGDVFNKPGWIRISVHPIMTNAEMYQIIHAIKLIIANSSEWKLDYSYDPEKDDFIHFSNPKFCLEQLYEFD</sequence>
<dbReference type="GO" id="GO:0016829">
    <property type="term" value="F:lyase activity"/>
    <property type="evidence" value="ECO:0007669"/>
    <property type="project" value="UniProtKB-KW"/>
</dbReference>
<dbReference type="AlphaFoldDB" id="A0A1H0WMQ7"/>
<dbReference type="RefSeq" id="WP_238457321.1">
    <property type="nucleotide sequence ID" value="NZ_FNJU01000012.1"/>
</dbReference>
<dbReference type="InterPro" id="IPR015422">
    <property type="entry name" value="PyrdxlP-dep_Trfase_small"/>
</dbReference>
<dbReference type="Gene3D" id="3.90.1150.10">
    <property type="entry name" value="Aspartate Aminotransferase, domain 1"/>
    <property type="match status" value="1"/>
</dbReference>
<dbReference type="InterPro" id="IPR015421">
    <property type="entry name" value="PyrdxlP-dep_Trfase_major"/>
</dbReference>
<organism evidence="4 5">
    <name type="scientific">Litchfieldia salsa</name>
    <dbReference type="NCBI Taxonomy" id="930152"/>
    <lineage>
        <taxon>Bacteria</taxon>
        <taxon>Bacillati</taxon>
        <taxon>Bacillota</taxon>
        <taxon>Bacilli</taxon>
        <taxon>Bacillales</taxon>
        <taxon>Bacillaceae</taxon>
        <taxon>Litchfieldia</taxon>
    </lineage>
</organism>
<dbReference type="SUPFAM" id="SSF53383">
    <property type="entry name" value="PLP-dependent transferases"/>
    <property type="match status" value="1"/>
</dbReference>
<reference evidence="5" key="1">
    <citation type="submission" date="2016-10" db="EMBL/GenBank/DDBJ databases">
        <authorList>
            <person name="Varghese N."/>
            <person name="Submissions S."/>
        </authorList>
    </citation>
    <scope>NUCLEOTIDE SEQUENCE [LARGE SCALE GENOMIC DNA]</scope>
    <source>
        <strain evidence="5">IBRC-M10078</strain>
    </source>
</reference>
<evidence type="ECO:0000313" key="5">
    <source>
        <dbReference type="Proteomes" id="UP000199159"/>
    </source>
</evidence>
<evidence type="ECO:0000259" key="3">
    <source>
        <dbReference type="Pfam" id="PF00266"/>
    </source>
</evidence>
<dbReference type="STRING" id="930152.SAMN05216565_11284"/>
<dbReference type="PANTHER" id="PTHR43586:SF8">
    <property type="entry name" value="CYSTEINE DESULFURASE 1, CHLOROPLASTIC"/>
    <property type="match status" value="1"/>
</dbReference>
<evidence type="ECO:0000313" key="4">
    <source>
        <dbReference type="EMBL" id="SDP91927.1"/>
    </source>
</evidence>
<keyword evidence="2" id="KW-0663">Pyridoxal phosphate</keyword>
<dbReference type="InterPro" id="IPR015424">
    <property type="entry name" value="PyrdxlP-dep_Trfase"/>
</dbReference>
<keyword evidence="5" id="KW-1185">Reference proteome</keyword>
<dbReference type="EMBL" id="FNJU01000012">
    <property type="protein sequence ID" value="SDP91927.1"/>
    <property type="molecule type" value="Genomic_DNA"/>
</dbReference>
<protein>
    <submittedName>
        <fullName evidence="4">Selenocysteine lyase/Cysteine desulfurase</fullName>
    </submittedName>
</protein>
<dbReference type="PANTHER" id="PTHR43586">
    <property type="entry name" value="CYSTEINE DESULFURASE"/>
    <property type="match status" value="1"/>
</dbReference>
<evidence type="ECO:0000256" key="1">
    <source>
        <dbReference type="ARBA" id="ARBA00001933"/>
    </source>
</evidence>
<comment type="cofactor">
    <cofactor evidence="1">
        <name>pyridoxal 5'-phosphate</name>
        <dbReference type="ChEBI" id="CHEBI:597326"/>
    </cofactor>
</comment>
<feature type="domain" description="Aminotransferase class V" evidence="3">
    <location>
        <begin position="45"/>
        <end position="452"/>
    </location>
</feature>
<dbReference type="Proteomes" id="UP000199159">
    <property type="component" value="Unassembled WGS sequence"/>
</dbReference>
<gene>
    <name evidence="4" type="ORF">SAMN05216565_11284</name>
</gene>
<proteinExistence type="predicted"/>
<evidence type="ECO:0000256" key="2">
    <source>
        <dbReference type="ARBA" id="ARBA00022898"/>
    </source>
</evidence>
<dbReference type="Gene3D" id="3.40.640.10">
    <property type="entry name" value="Type I PLP-dependent aspartate aminotransferase-like (Major domain)"/>
    <property type="match status" value="1"/>
</dbReference>
<name>A0A1H0WMQ7_9BACI</name>
<dbReference type="Pfam" id="PF00266">
    <property type="entry name" value="Aminotran_5"/>
    <property type="match status" value="1"/>
</dbReference>
<dbReference type="InterPro" id="IPR000192">
    <property type="entry name" value="Aminotrans_V_dom"/>
</dbReference>
<keyword evidence="4" id="KW-0456">Lyase</keyword>